<dbReference type="PANTHER" id="PTHR46238">
    <property type="entry name" value="REVERSE TRANSCRIPTASE DOMAIN-CONTAINING PROTEIN"/>
    <property type="match status" value="1"/>
</dbReference>
<accession>A0A0V0HKG8</accession>
<evidence type="ECO:0000313" key="1">
    <source>
        <dbReference type="EMBL" id="JAP20974.1"/>
    </source>
</evidence>
<proteinExistence type="predicted"/>
<dbReference type="PANTHER" id="PTHR46238:SF8">
    <property type="entry name" value="ENDONUCLEASE_EXONUCLEASE_PHOSPHATASE DOMAIN-CONTAINING PROTEIN"/>
    <property type="match status" value="1"/>
</dbReference>
<reference evidence="1" key="1">
    <citation type="submission" date="2015-12" db="EMBL/GenBank/DDBJ databases">
        <title>Gene expression during late stages of embryo sac development: a critical building block for successful pollen-pistil interactions.</title>
        <authorList>
            <person name="Liu Y."/>
            <person name="Joly V."/>
            <person name="Sabar M."/>
            <person name="Matton D.P."/>
        </authorList>
    </citation>
    <scope>NUCLEOTIDE SEQUENCE</scope>
</reference>
<dbReference type="EMBL" id="GEDG01018222">
    <property type="protein sequence ID" value="JAP20974.1"/>
    <property type="molecule type" value="Transcribed_RNA"/>
</dbReference>
<name>A0A0V0HKG8_SOLCH</name>
<sequence>MQVAEMGTLRWMYGHTRSDKIGNEDIRNKVGVTSTVDKLREGRLKLFRHVKRRCAHTPVRRCEKLDIVG</sequence>
<organism evidence="1">
    <name type="scientific">Solanum chacoense</name>
    <name type="common">Chaco potato</name>
    <dbReference type="NCBI Taxonomy" id="4108"/>
    <lineage>
        <taxon>Eukaryota</taxon>
        <taxon>Viridiplantae</taxon>
        <taxon>Streptophyta</taxon>
        <taxon>Embryophyta</taxon>
        <taxon>Tracheophyta</taxon>
        <taxon>Spermatophyta</taxon>
        <taxon>Magnoliopsida</taxon>
        <taxon>eudicotyledons</taxon>
        <taxon>Gunneridae</taxon>
        <taxon>Pentapetalae</taxon>
        <taxon>asterids</taxon>
        <taxon>lamiids</taxon>
        <taxon>Solanales</taxon>
        <taxon>Solanaceae</taxon>
        <taxon>Solanoideae</taxon>
        <taxon>Solaneae</taxon>
        <taxon>Solanum</taxon>
    </lineage>
</organism>
<dbReference type="AlphaFoldDB" id="A0A0V0HKG8"/>
<protein>
    <submittedName>
        <fullName evidence="1">Putative ovule protein</fullName>
    </submittedName>
</protein>